<protein>
    <recommendedName>
        <fullName evidence="1">Splicing factor cactin central domain-containing protein</fullName>
    </recommendedName>
</protein>
<reference evidence="2" key="1">
    <citation type="submission" date="2021-02" db="EMBL/GenBank/DDBJ databases">
        <authorList>
            <person name="Nowell W R."/>
        </authorList>
    </citation>
    <scope>NUCLEOTIDE SEQUENCE</scope>
</reference>
<evidence type="ECO:0000313" key="2">
    <source>
        <dbReference type="EMBL" id="CAF4850995.1"/>
    </source>
</evidence>
<dbReference type="Pfam" id="PF10312">
    <property type="entry name" value="Cactin_mid"/>
    <property type="match status" value="1"/>
</dbReference>
<accession>A0A8S3BPQ7</accession>
<gene>
    <name evidence="2" type="ORF">SMN809_LOCUS49395</name>
</gene>
<feature type="domain" description="Splicing factor cactin central" evidence="1">
    <location>
        <begin position="2"/>
        <end position="34"/>
    </location>
</feature>
<feature type="non-terminal residue" evidence="2">
    <location>
        <position position="1"/>
    </location>
</feature>
<sequence>SKIENEKGIDIAYWESLLSQLQAHMARAHLRDRHQLTLKRKLQKIKQEQGIFHAPSAISSKSSSTSTIS</sequence>
<name>A0A8S3BPQ7_9BILA</name>
<dbReference type="InterPro" id="IPR018816">
    <property type="entry name" value="Cactin_central"/>
</dbReference>
<proteinExistence type="predicted"/>
<evidence type="ECO:0000259" key="1">
    <source>
        <dbReference type="Pfam" id="PF10312"/>
    </source>
</evidence>
<feature type="non-terminal residue" evidence="2">
    <location>
        <position position="69"/>
    </location>
</feature>
<evidence type="ECO:0000313" key="3">
    <source>
        <dbReference type="Proteomes" id="UP000676336"/>
    </source>
</evidence>
<dbReference type="Proteomes" id="UP000676336">
    <property type="component" value="Unassembled WGS sequence"/>
</dbReference>
<dbReference type="EMBL" id="CAJOBI010161025">
    <property type="protein sequence ID" value="CAF4850995.1"/>
    <property type="molecule type" value="Genomic_DNA"/>
</dbReference>
<comment type="caution">
    <text evidence="2">The sequence shown here is derived from an EMBL/GenBank/DDBJ whole genome shotgun (WGS) entry which is preliminary data.</text>
</comment>
<organism evidence="2 3">
    <name type="scientific">Rotaria magnacalcarata</name>
    <dbReference type="NCBI Taxonomy" id="392030"/>
    <lineage>
        <taxon>Eukaryota</taxon>
        <taxon>Metazoa</taxon>
        <taxon>Spiralia</taxon>
        <taxon>Gnathifera</taxon>
        <taxon>Rotifera</taxon>
        <taxon>Eurotatoria</taxon>
        <taxon>Bdelloidea</taxon>
        <taxon>Philodinida</taxon>
        <taxon>Philodinidae</taxon>
        <taxon>Rotaria</taxon>
    </lineage>
</organism>
<dbReference type="AlphaFoldDB" id="A0A8S3BPQ7"/>